<dbReference type="PROSITE" id="PS50097">
    <property type="entry name" value="BTB"/>
    <property type="match status" value="1"/>
</dbReference>
<dbReference type="CDD" id="cd00121">
    <property type="entry name" value="MATH"/>
    <property type="match status" value="1"/>
</dbReference>
<feature type="domain" description="BTB" evidence="3">
    <location>
        <begin position="198"/>
        <end position="267"/>
    </location>
</feature>
<dbReference type="Pfam" id="PF22486">
    <property type="entry name" value="MATH_2"/>
    <property type="match status" value="1"/>
</dbReference>
<dbReference type="Gene3D" id="3.30.710.10">
    <property type="entry name" value="Potassium Channel Kv1.1, Chain A"/>
    <property type="match status" value="1"/>
</dbReference>
<comment type="similarity">
    <text evidence="2">Belongs to the Tdpoz family.</text>
</comment>
<evidence type="ECO:0000313" key="6">
    <source>
        <dbReference type="Proteomes" id="UP001497457"/>
    </source>
</evidence>
<dbReference type="AlphaFoldDB" id="A0ABC8WW15"/>
<dbReference type="InterPro" id="IPR045005">
    <property type="entry name" value="BPM1-6"/>
</dbReference>
<dbReference type="SUPFAM" id="SSF54695">
    <property type="entry name" value="POZ domain"/>
    <property type="match status" value="1"/>
</dbReference>
<dbReference type="SUPFAM" id="SSF49599">
    <property type="entry name" value="TRAF domain-like"/>
    <property type="match status" value="1"/>
</dbReference>
<reference evidence="5 6" key="2">
    <citation type="submission" date="2024-10" db="EMBL/GenBank/DDBJ databases">
        <authorList>
            <person name="Ryan C."/>
        </authorList>
    </citation>
    <scope>NUCLEOTIDE SEQUENCE [LARGE SCALE GENOMIC DNA]</scope>
</reference>
<dbReference type="InterPro" id="IPR011333">
    <property type="entry name" value="SKP1/BTB/POZ_sf"/>
</dbReference>
<evidence type="ECO:0000259" key="4">
    <source>
        <dbReference type="PROSITE" id="PS50144"/>
    </source>
</evidence>
<evidence type="ECO:0000313" key="5">
    <source>
        <dbReference type="EMBL" id="CAL4916714.1"/>
    </source>
</evidence>
<dbReference type="InterPro" id="IPR008974">
    <property type="entry name" value="TRAF-like"/>
</dbReference>
<dbReference type="Gene3D" id="1.25.40.420">
    <property type="match status" value="1"/>
</dbReference>
<dbReference type="Proteomes" id="UP001497457">
    <property type="component" value="Chromosome 13rd"/>
</dbReference>
<gene>
    <name evidence="5" type="ORF">URODEC1_LOCUS18153</name>
</gene>
<dbReference type="SMART" id="SM00225">
    <property type="entry name" value="BTB"/>
    <property type="match status" value="1"/>
</dbReference>
<dbReference type="PANTHER" id="PTHR26379">
    <property type="entry name" value="BTB/POZ AND MATH DOMAIN-CONTAINING PROTEIN 1"/>
    <property type="match status" value="1"/>
</dbReference>
<evidence type="ECO:0000256" key="2">
    <source>
        <dbReference type="ARBA" id="ARBA00010846"/>
    </source>
</evidence>
<proteinExistence type="inferred from homology"/>
<name>A0ABC8WW15_9POAL</name>
<keyword evidence="6" id="KW-1185">Reference proteome</keyword>
<protein>
    <submittedName>
        <fullName evidence="5">Uncharacterized protein</fullName>
    </submittedName>
</protein>
<comment type="pathway">
    <text evidence="1">Protein modification; protein ubiquitination.</text>
</comment>
<reference evidence="6" key="1">
    <citation type="submission" date="2024-06" db="EMBL/GenBank/DDBJ databases">
        <authorList>
            <person name="Ryan C."/>
        </authorList>
    </citation>
    <scope>NUCLEOTIDE SEQUENCE [LARGE SCALE GENOMIC DNA]</scope>
</reference>
<dbReference type="InterPro" id="IPR002083">
    <property type="entry name" value="MATH/TRAF_dom"/>
</dbReference>
<dbReference type="InterPro" id="IPR056423">
    <property type="entry name" value="BACK_BPM_SPOP"/>
</dbReference>
<dbReference type="InterPro" id="IPR000210">
    <property type="entry name" value="BTB/POZ_dom"/>
</dbReference>
<accession>A0ABC8WW15</accession>
<dbReference type="Pfam" id="PF00651">
    <property type="entry name" value="BTB"/>
    <property type="match status" value="1"/>
</dbReference>
<dbReference type="PROSITE" id="PS50144">
    <property type="entry name" value="MATH"/>
    <property type="match status" value="1"/>
</dbReference>
<dbReference type="PANTHER" id="PTHR26379:SF215">
    <property type="entry name" value="BTB DOMAIN-CONTAINING PROTEIN"/>
    <property type="match status" value="1"/>
</dbReference>
<evidence type="ECO:0000256" key="1">
    <source>
        <dbReference type="ARBA" id="ARBA00004906"/>
    </source>
</evidence>
<evidence type="ECO:0000259" key="3">
    <source>
        <dbReference type="PROSITE" id="PS50097"/>
    </source>
</evidence>
<dbReference type="EMBL" id="OZ075123">
    <property type="protein sequence ID" value="CAL4916714.1"/>
    <property type="molecule type" value="Genomic_DNA"/>
</dbReference>
<sequence length="367" mass="40113">MSSPSSATPSSSASAIVAGATSGYHVLKIKGYSFIKSAFPNGKHIDSRPFRMAGHTWAIKYYPNGSTPAAADHVSLFLLLCNPGEAALMVKLLFSLIDEVEKQAPSYVGARTPCRFAAHSDDWGFEKFMKKDVLEQSSEHFNVDDDSFTVRCDMVVVVAGKIHAAEDVVPAVCRPPSPAPPPDWPRHFQALLRSGQGADVRFRVEGRTFAAHRCVLAARSPVFSAELYGGMKESVATGVAVEIRDVGSDVFRSLLHFVYTDSLPEQTEEEDASMAPHLLVAADRYDMERLKVICEEKLCHRIEVSTAGNMLVLAEQHGCRRLKEACFEFLKTPKTLDAVVATDGFQGLAKSFPFLLFELIATLGAAR</sequence>
<dbReference type="Pfam" id="PF24570">
    <property type="entry name" value="BACK_BPM_SPOP"/>
    <property type="match status" value="1"/>
</dbReference>
<feature type="domain" description="MATH" evidence="4">
    <location>
        <begin position="22"/>
        <end position="154"/>
    </location>
</feature>
<dbReference type="Gene3D" id="2.60.210.10">
    <property type="entry name" value="Apoptosis, Tumor Necrosis Factor Receptor Associated Protein 2, Chain A"/>
    <property type="match status" value="1"/>
</dbReference>
<organism evidence="5 6">
    <name type="scientific">Urochloa decumbens</name>
    <dbReference type="NCBI Taxonomy" id="240449"/>
    <lineage>
        <taxon>Eukaryota</taxon>
        <taxon>Viridiplantae</taxon>
        <taxon>Streptophyta</taxon>
        <taxon>Embryophyta</taxon>
        <taxon>Tracheophyta</taxon>
        <taxon>Spermatophyta</taxon>
        <taxon>Magnoliopsida</taxon>
        <taxon>Liliopsida</taxon>
        <taxon>Poales</taxon>
        <taxon>Poaceae</taxon>
        <taxon>PACMAD clade</taxon>
        <taxon>Panicoideae</taxon>
        <taxon>Panicodae</taxon>
        <taxon>Paniceae</taxon>
        <taxon>Melinidinae</taxon>
        <taxon>Urochloa</taxon>
    </lineage>
</organism>